<dbReference type="Proteomes" id="UP000625316">
    <property type="component" value="Unassembled WGS sequence"/>
</dbReference>
<name>A0A928VMW4_9CYAN</name>
<proteinExistence type="predicted"/>
<dbReference type="AlphaFoldDB" id="A0A928VMW4"/>
<reference evidence="1" key="1">
    <citation type="submission" date="2020-10" db="EMBL/GenBank/DDBJ databases">
        <authorList>
            <person name="Castelo-Branco R."/>
            <person name="Eusebio N."/>
            <person name="Adriana R."/>
            <person name="Vieira A."/>
            <person name="Brugerolle De Fraissinette N."/>
            <person name="Rezende De Castro R."/>
            <person name="Schneider M.P."/>
            <person name="Vasconcelos V."/>
            <person name="Leao P.N."/>
        </authorList>
    </citation>
    <scope>NUCLEOTIDE SEQUENCE</scope>
    <source>
        <strain evidence="1">LEGE 11480</strain>
    </source>
</reference>
<gene>
    <name evidence="1" type="ORF">IQ266_16035</name>
</gene>
<evidence type="ECO:0000313" key="1">
    <source>
        <dbReference type="EMBL" id="MBE9031245.1"/>
    </source>
</evidence>
<protein>
    <submittedName>
        <fullName evidence="1">Uncharacterized protein</fullName>
    </submittedName>
</protein>
<evidence type="ECO:0000313" key="2">
    <source>
        <dbReference type="Proteomes" id="UP000625316"/>
    </source>
</evidence>
<accession>A0A928VMW4</accession>
<dbReference type="RefSeq" id="WP_264326073.1">
    <property type="nucleotide sequence ID" value="NZ_JADEXQ010000057.1"/>
</dbReference>
<comment type="caution">
    <text evidence="1">The sequence shown here is derived from an EMBL/GenBank/DDBJ whole genome shotgun (WGS) entry which is preliminary data.</text>
</comment>
<keyword evidence="2" id="KW-1185">Reference proteome</keyword>
<organism evidence="1 2">
    <name type="scientific">Romeriopsis navalis LEGE 11480</name>
    <dbReference type="NCBI Taxonomy" id="2777977"/>
    <lineage>
        <taxon>Bacteria</taxon>
        <taxon>Bacillati</taxon>
        <taxon>Cyanobacteriota</taxon>
        <taxon>Cyanophyceae</taxon>
        <taxon>Leptolyngbyales</taxon>
        <taxon>Leptolyngbyaceae</taxon>
        <taxon>Romeriopsis</taxon>
        <taxon>Romeriopsis navalis</taxon>
    </lineage>
</organism>
<dbReference type="EMBL" id="JADEXQ010000057">
    <property type="protein sequence ID" value="MBE9031245.1"/>
    <property type="molecule type" value="Genomic_DNA"/>
</dbReference>
<sequence>MAARDSIKGYLYQTLVALLQMFDDDDWTHVVIEPRELDEKVDIYWRGATSRAVQVKSSKNRVNKNDAIAYIRELKHHHPTADEYELVLCAHVVAALKNGDFLHGAKITINNSQPLDLIQQAAQRLDTFLYRQSISQTPPLIRELLVRALTSRLLEFSTDGSPLLRADFEELIKTWLLTAYPEAARNLRFSMCEISHGPCEMQLTKLKDANSGQPNTHEELVFVSDLYFVNASLEPSIIQFVVFSVTVGGDRHFCIPKFFFDPGKVNKDRVPSELAEYEKGLEVIQPICVVPKGVERRRLVAFSLRSELTSEFLSSNVDSEFVMEVFVKYHHLDSYILAHSFHPNILFDELFERKRSIAYLVADIEMDLDALNQEIVRPD</sequence>